<gene>
    <name evidence="1" type="ORF">RM590_03565</name>
</gene>
<protein>
    <submittedName>
        <fullName evidence="1">Uncharacterized protein</fullName>
    </submittedName>
</protein>
<organism evidence="1 2">
    <name type="scientific">Streptomyces litchfieldiae</name>
    <dbReference type="NCBI Taxonomy" id="3075543"/>
    <lineage>
        <taxon>Bacteria</taxon>
        <taxon>Bacillati</taxon>
        <taxon>Actinomycetota</taxon>
        <taxon>Actinomycetes</taxon>
        <taxon>Kitasatosporales</taxon>
        <taxon>Streptomycetaceae</taxon>
        <taxon>Streptomyces</taxon>
    </lineage>
</organism>
<dbReference type="RefSeq" id="WP_311702871.1">
    <property type="nucleotide sequence ID" value="NZ_JAVREL010000002.1"/>
</dbReference>
<sequence>MAPWTLTEIAAALRTGWAADTCSPDDLLREPWTEANPAWGHCDITALVVNDIFGGDLMLGEVHHEGLPAGYHWWNRLAGGVEIDLTLEQFRRGQTVTAARVVQRPPGPPRRRSEEYRLLRERVAAHLGPLPAPA</sequence>
<dbReference type="Pfam" id="PF24585">
    <property type="entry name" value="YunG"/>
    <property type="match status" value="1"/>
</dbReference>
<dbReference type="InterPro" id="IPR056238">
    <property type="entry name" value="YunG-like"/>
</dbReference>
<evidence type="ECO:0000313" key="1">
    <source>
        <dbReference type="EMBL" id="MDT0341722.1"/>
    </source>
</evidence>
<proteinExistence type="predicted"/>
<name>A0ABU2MJD9_9ACTN</name>
<reference evidence="2" key="1">
    <citation type="submission" date="2023-07" db="EMBL/GenBank/DDBJ databases">
        <title>30 novel species of actinomycetes from the DSMZ collection.</title>
        <authorList>
            <person name="Nouioui I."/>
        </authorList>
    </citation>
    <scope>NUCLEOTIDE SEQUENCE [LARGE SCALE GENOMIC DNA]</scope>
    <source>
        <strain evidence="2">DSM 44938</strain>
    </source>
</reference>
<evidence type="ECO:0000313" key="2">
    <source>
        <dbReference type="Proteomes" id="UP001183246"/>
    </source>
</evidence>
<accession>A0ABU2MJD9</accession>
<dbReference type="Proteomes" id="UP001183246">
    <property type="component" value="Unassembled WGS sequence"/>
</dbReference>
<comment type="caution">
    <text evidence="1">The sequence shown here is derived from an EMBL/GenBank/DDBJ whole genome shotgun (WGS) entry which is preliminary data.</text>
</comment>
<dbReference type="EMBL" id="JAVREL010000002">
    <property type="protein sequence ID" value="MDT0341722.1"/>
    <property type="molecule type" value="Genomic_DNA"/>
</dbReference>
<keyword evidence="2" id="KW-1185">Reference proteome</keyword>